<gene>
    <name evidence="1" type="ORF">GCM10009038_04340</name>
</gene>
<protein>
    <submittedName>
        <fullName evidence="1">Uncharacterized protein</fullName>
    </submittedName>
</protein>
<dbReference type="EMBL" id="BMZI01000001">
    <property type="protein sequence ID" value="GHB09832.1"/>
    <property type="molecule type" value="Genomic_DNA"/>
</dbReference>
<proteinExistence type="predicted"/>
<accession>A0ABQ3DRJ5</accession>
<organism evidence="1 2">
    <name type="scientific">Salinicola rhizosphaerae</name>
    <dbReference type="NCBI Taxonomy" id="1443141"/>
    <lineage>
        <taxon>Bacteria</taxon>
        <taxon>Pseudomonadati</taxon>
        <taxon>Pseudomonadota</taxon>
        <taxon>Gammaproteobacteria</taxon>
        <taxon>Oceanospirillales</taxon>
        <taxon>Halomonadaceae</taxon>
        <taxon>Salinicola</taxon>
    </lineage>
</organism>
<dbReference type="PROSITE" id="PS51318">
    <property type="entry name" value="TAT"/>
    <property type="match status" value="1"/>
</dbReference>
<comment type="caution">
    <text evidence="1">The sequence shown here is derived from an EMBL/GenBank/DDBJ whole genome shotgun (WGS) entry which is preliminary data.</text>
</comment>
<keyword evidence="2" id="KW-1185">Reference proteome</keyword>
<name>A0ABQ3DRJ5_9GAMM</name>
<evidence type="ECO:0000313" key="2">
    <source>
        <dbReference type="Proteomes" id="UP000646745"/>
    </source>
</evidence>
<sequence>MTRGFEEIGPGPVETGPVETVMGEKPLSRRRFLLVTLCGGAMMTLPVRAAVAISTGGGETTRSAGALDEEGGFSPDLRIVAAENLIVLPVS</sequence>
<evidence type="ECO:0000313" key="1">
    <source>
        <dbReference type="EMBL" id="GHB09832.1"/>
    </source>
</evidence>
<reference evidence="2" key="1">
    <citation type="journal article" date="2019" name="Int. J. Syst. Evol. Microbiol.">
        <title>The Global Catalogue of Microorganisms (GCM) 10K type strain sequencing project: providing services to taxonomists for standard genome sequencing and annotation.</title>
        <authorList>
            <consortium name="The Broad Institute Genomics Platform"/>
            <consortium name="The Broad Institute Genome Sequencing Center for Infectious Disease"/>
            <person name="Wu L."/>
            <person name="Ma J."/>
        </authorList>
    </citation>
    <scope>NUCLEOTIDE SEQUENCE [LARGE SCALE GENOMIC DNA]</scope>
    <source>
        <strain evidence="2">KCTC 32998</strain>
    </source>
</reference>
<dbReference type="InterPro" id="IPR006311">
    <property type="entry name" value="TAT_signal"/>
</dbReference>
<dbReference type="Proteomes" id="UP000646745">
    <property type="component" value="Unassembled WGS sequence"/>
</dbReference>
<dbReference type="RefSeq" id="WP_189442934.1">
    <property type="nucleotide sequence ID" value="NZ_BMZI01000001.1"/>
</dbReference>